<reference evidence="1 2" key="1">
    <citation type="submission" date="2024-01" db="EMBL/GenBank/DDBJ databases">
        <title>The complete chloroplast genome sequence of Lithospermum erythrorhizon: insights into the phylogenetic relationship among Boraginaceae species and the maternal lineages of purple gromwells.</title>
        <authorList>
            <person name="Okada T."/>
            <person name="Watanabe K."/>
        </authorList>
    </citation>
    <scope>NUCLEOTIDE SEQUENCE [LARGE SCALE GENOMIC DNA]</scope>
</reference>
<dbReference type="AlphaFoldDB" id="A0AAV3P9A1"/>
<keyword evidence="2" id="KW-1185">Reference proteome</keyword>
<organism evidence="1 2">
    <name type="scientific">Lithospermum erythrorhizon</name>
    <name type="common">Purple gromwell</name>
    <name type="synonym">Lithospermum officinale var. erythrorhizon</name>
    <dbReference type="NCBI Taxonomy" id="34254"/>
    <lineage>
        <taxon>Eukaryota</taxon>
        <taxon>Viridiplantae</taxon>
        <taxon>Streptophyta</taxon>
        <taxon>Embryophyta</taxon>
        <taxon>Tracheophyta</taxon>
        <taxon>Spermatophyta</taxon>
        <taxon>Magnoliopsida</taxon>
        <taxon>eudicotyledons</taxon>
        <taxon>Gunneridae</taxon>
        <taxon>Pentapetalae</taxon>
        <taxon>asterids</taxon>
        <taxon>lamiids</taxon>
        <taxon>Boraginales</taxon>
        <taxon>Boraginaceae</taxon>
        <taxon>Boraginoideae</taxon>
        <taxon>Lithospermeae</taxon>
        <taxon>Lithospermum</taxon>
    </lineage>
</organism>
<sequence>MLAQSYSVSTKTVSKIWSKAKLFIANGNMVELSSNLVKGVSRKRIQVDLEKVKEIPLRFRKSIMDLSIALGISKSTLHRRIKEGALRRHSNAIKPQLTEENKRARLCFCMSMLEVRSLTNSSTLSTTFLEMYDRVEPAKRNSKNRAAGTLVTKSIFSITQDVIRSYLLEKVVPTIKDKWPCCSRTSTIYIQQDNARPHIDPLDDKLLAVAQGDGFDIRLTFQHPNSPDLNVLDLGYFRAIQSLQYREDLKTRRACSRCDQIFRRAIANLSKSCFLNFSRMHD</sequence>
<accession>A0AAV3P9A1</accession>
<dbReference type="PANTHER" id="PTHR47169:SF2">
    <property type="entry name" value="OS01G0541250 PROTEIN"/>
    <property type="match status" value="1"/>
</dbReference>
<gene>
    <name evidence="1" type="ORF">LIER_07297</name>
</gene>
<comment type="caution">
    <text evidence="1">The sequence shown here is derived from an EMBL/GenBank/DDBJ whole genome shotgun (WGS) entry which is preliminary data.</text>
</comment>
<name>A0AAV3P9A1_LITER</name>
<evidence type="ECO:0008006" key="3">
    <source>
        <dbReference type="Google" id="ProtNLM"/>
    </source>
</evidence>
<dbReference type="Gene3D" id="3.30.420.10">
    <property type="entry name" value="Ribonuclease H-like superfamily/Ribonuclease H"/>
    <property type="match status" value="1"/>
</dbReference>
<evidence type="ECO:0000313" key="2">
    <source>
        <dbReference type="Proteomes" id="UP001454036"/>
    </source>
</evidence>
<dbReference type="InterPro" id="IPR036397">
    <property type="entry name" value="RNaseH_sf"/>
</dbReference>
<dbReference type="Proteomes" id="UP001454036">
    <property type="component" value="Unassembled WGS sequence"/>
</dbReference>
<dbReference type="GO" id="GO:0003676">
    <property type="term" value="F:nucleic acid binding"/>
    <property type="evidence" value="ECO:0007669"/>
    <property type="project" value="InterPro"/>
</dbReference>
<proteinExistence type="predicted"/>
<dbReference type="PANTHER" id="PTHR47169">
    <property type="entry name" value="OS01G0541250 PROTEIN"/>
    <property type="match status" value="1"/>
</dbReference>
<dbReference type="EMBL" id="BAABME010001113">
    <property type="protein sequence ID" value="GAA0147647.1"/>
    <property type="molecule type" value="Genomic_DNA"/>
</dbReference>
<protein>
    <recommendedName>
        <fullName evidence="3">Transposase</fullName>
    </recommendedName>
</protein>
<evidence type="ECO:0000313" key="1">
    <source>
        <dbReference type="EMBL" id="GAA0147647.1"/>
    </source>
</evidence>